<evidence type="ECO:0000313" key="1">
    <source>
        <dbReference type="Ensembl" id="ENSHHUP00000008835.1"/>
    </source>
</evidence>
<protein>
    <submittedName>
        <fullName evidence="1">Uncharacterized protein</fullName>
    </submittedName>
</protein>
<dbReference type="Ensembl" id="ENSHHUT00000009098.1">
    <property type="protein sequence ID" value="ENSHHUP00000008835.1"/>
    <property type="gene ID" value="ENSHHUG00000005397.1"/>
</dbReference>
<name>A0A4W5KEB0_9TELE</name>
<keyword evidence="2" id="KW-1185">Reference proteome</keyword>
<dbReference type="AlphaFoldDB" id="A0A4W5KEB0"/>
<dbReference type="Proteomes" id="UP000314982">
    <property type="component" value="Unassembled WGS sequence"/>
</dbReference>
<proteinExistence type="predicted"/>
<reference evidence="1" key="3">
    <citation type="submission" date="2025-09" db="UniProtKB">
        <authorList>
            <consortium name="Ensembl"/>
        </authorList>
    </citation>
    <scope>IDENTIFICATION</scope>
</reference>
<organism evidence="1 2">
    <name type="scientific">Hucho hucho</name>
    <name type="common">huchen</name>
    <dbReference type="NCBI Taxonomy" id="62062"/>
    <lineage>
        <taxon>Eukaryota</taxon>
        <taxon>Metazoa</taxon>
        <taxon>Chordata</taxon>
        <taxon>Craniata</taxon>
        <taxon>Vertebrata</taxon>
        <taxon>Euteleostomi</taxon>
        <taxon>Actinopterygii</taxon>
        <taxon>Neopterygii</taxon>
        <taxon>Teleostei</taxon>
        <taxon>Protacanthopterygii</taxon>
        <taxon>Salmoniformes</taxon>
        <taxon>Salmonidae</taxon>
        <taxon>Salmoninae</taxon>
        <taxon>Hucho</taxon>
    </lineage>
</organism>
<reference evidence="1" key="2">
    <citation type="submission" date="2025-08" db="UniProtKB">
        <authorList>
            <consortium name="Ensembl"/>
        </authorList>
    </citation>
    <scope>IDENTIFICATION</scope>
</reference>
<evidence type="ECO:0000313" key="2">
    <source>
        <dbReference type="Proteomes" id="UP000314982"/>
    </source>
</evidence>
<reference evidence="2" key="1">
    <citation type="submission" date="2018-06" db="EMBL/GenBank/DDBJ databases">
        <title>Genome assembly of Danube salmon.</title>
        <authorList>
            <person name="Macqueen D.J."/>
            <person name="Gundappa M.K."/>
        </authorList>
    </citation>
    <scope>NUCLEOTIDE SEQUENCE [LARGE SCALE GENOMIC DNA]</scope>
</reference>
<accession>A0A4W5KEB0</accession>
<dbReference type="GeneTree" id="ENSGT00940000177189"/>
<dbReference type="STRING" id="62062.ENSHHUP00000008835"/>
<sequence length="127" mass="14262">MCRVFLPYAGRSVDCPFDSTLTLNSEQSNTQRTIMSQAMSCFANSVNILLIDWTRKNMCDDHLNQSMPLQTTITSDFVAVCAESDIPLEKLRKPRPFLVKHCKQGGALPENESSLCQTHLPGVFDQH</sequence>